<evidence type="ECO:0000256" key="4">
    <source>
        <dbReference type="ARBA" id="ARBA00022692"/>
    </source>
</evidence>
<keyword evidence="10" id="KW-0732">Signal</keyword>
<evidence type="ECO:0000256" key="6">
    <source>
        <dbReference type="ARBA" id="ARBA00022989"/>
    </source>
</evidence>
<keyword evidence="4 9" id="KW-0812">Transmembrane</keyword>
<keyword evidence="7 9" id="KW-0496">Mitochondrion</keyword>
<comment type="caution">
    <text evidence="11">The sequence shown here is derived from an EMBL/GenBank/DDBJ whole genome shotgun (WGS) entry which is preliminary data.</text>
</comment>
<dbReference type="OrthoDB" id="869189at2759"/>
<organism evidence="11 12">
    <name type="scientific">Brachionus calyciflorus</name>
    <dbReference type="NCBI Taxonomy" id="104777"/>
    <lineage>
        <taxon>Eukaryota</taxon>
        <taxon>Metazoa</taxon>
        <taxon>Spiralia</taxon>
        <taxon>Gnathifera</taxon>
        <taxon>Rotifera</taxon>
        <taxon>Eurotatoria</taxon>
        <taxon>Monogononta</taxon>
        <taxon>Pseudotrocha</taxon>
        <taxon>Ploima</taxon>
        <taxon>Brachionidae</taxon>
        <taxon>Brachionus</taxon>
    </lineage>
</organism>
<dbReference type="InterPro" id="IPR005336">
    <property type="entry name" value="MPC"/>
</dbReference>
<feature type="transmembrane region" description="Helical" evidence="9">
    <location>
        <begin position="97"/>
        <end position="117"/>
    </location>
</feature>
<comment type="caution">
    <text evidence="9">Lacks conserved residue(s) required for the propagation of feature annotation.</text>
</comment>
<dbReference type="PANTHER" id="PTHR14154">
    <property type="entry name" value="UPF0041 BRAIN PROTEIN 44-RELATED"/>
    <property type="match status" value="1"/>
</dbReference>
<evidence type="ECO:0000256" key="1">
    <source>
        <dbReference type="ARBA" id="ARBA00004448"/>
    </source>
</evidence>
<reference evidence="11" key="1">
    <citation type="submission" date="2021-02" db="EMBL/GenBank/DDBJ databases">
        <authorList>
            <person name="Nowell W R."/>
        </authorList>
    </citation>
    <scope>NUCLEOTIDE SEQUENCE</scope>
    <source>
        <strain evidence="11">Ploen Becks lab</strain>
    </source>
</reference>
<name>A0A813Y3V6_9BILA</name>
<evidence type="ECO:0000256" key="8">
    <source>
        <dbReference type="ARBA" id="ARBA00023136"/>
    </source>
</evidence>
<dbReference type="GO" id="GO:0005743">
    <property type="term" value="C:mitochondrial inner membrane"/>
    <property type="evidence" value="ECO:0007669"/>
    <property type="project" value="UniProtKB-SubCell"/>
</dbReference>
<evidence type="ECO:0000256" key="3">
    <source>
        <dbReference type="ARBA" id="ARBA00022448"/>
    </source>
</evidence>
<evidence type="ECO:0000313" key="11">
    <source>
        <dbReference type="EMBL" id="CAF0874759.1"/>
    </source>
</evidence>
<keyword evidence="8 9" id="KW-0472">Membrane</keyword>
<dbReference type="Pfam" id="PF03650">
    <property type="entry name" value="MPC"/>
    <property type="match status" value="1"/>
</dbReference>
<comment type="similarity">
    <text evidence="2 9">Belongs to the mitochondrial pyruvate carrier (MPC) (TC 2.A.105) family.</text>
</comment>
<evidence type="ECO:0000313" key="12">
    <source>
        <dbReference type="Proteomes" id="UP000663879"/>
    </source>
</evidence>
<evidence type="ECO:0000256" key="10">
    <source>
        <dbReference type="SAM" id="SignalP"/>
    </source>
</evidence>
<protein>
    <recommendedName>
        <fullName evidence="9">Mitochondrial pyruvate carrier</fullName>
    </recommendedName>
</protein>
<proteinExistence type="inferred from homology"/>
<keyword evidence="5 9" id="KW-0999">Mitochondrion inner membrane</keyword>
<feature type="signal peptide" evidence="10">
    <location>
        <begin position="1"/>
        <end position="17"/>
    </location>
</feature>
<feature type="chain" id="PRO_5032530891" description="Mitochondrial pyruvate carrier" evidence="10">
    <location>
        <begin position="18"/>
        <end position="137"/>
    </location>
</feature>
<accession>A0A813Y3V6</accession>
<evidence type="ECO:0000256" key="9">
    <source>
        <dbReference type="RuleBase" id="RU363100"/>
    </source>
</evidence>
<gene>
    <name evidence="11" type="ORF">OXX778_LOCUS10112</name>
</gene>
<comment type="subcellular location">
    <subcellularLocation>
        <location evidence="1 9">Mitochondrion inner membrane</location>
        <topology evidence="1 9">Multi-pass membrane protein</topology>
    </subcellularLocation>
</comment>
<evidence type="ECO:0000256" key="5">
    <source>
        <dbReference type="ARBA" id="ARBA00022792"/>
    </source>
</evidence>
<comment type="function">
    <text evidence="9">Mediates the uptake of pyruvate into mitochondria.</text>
</comment>
<dbReference type="AlphaFoldDB" id="A0A813Y3V6"/>
<evidence type="ECO:0000256" key="7">
    <source>
        <dbReference type="ARBA" id="ARBA00023128"/>
    </source>
</evidence>
<keyword evidence="12" id="KW-1185">Reference proteome</keyword>
<dbReference type="GO" id="GO:0006850">
    <property type="term" value="P:pyruvate import into mitochondria"/>
    <property type="evidence" value="ECO:0007669"/>
    <property type="project" value="InterPro"/>
</dbReference>
<dbReference type="EMBL" id="CAJNOC010001562">
    <property type="protein sequence ID" value="CAF0874759.1"/>
    <property type="molecule type" value="Genomic_DNA"/>
</dbReference>
<evidence type="ECO:0000256" key="2">
    <source>
        <dbReference type="ARBA" id="ARBA00006416"/>
    </source>
</evidence>
<keyword evidence="6 9" id="KW-1133">Transmembrane helix</keyword>
<sequence>MITIMIILSGVYRSVIATAERVLSARTRQLIKWEHPAGPKTIHFWAPIAKWGLVLAGIGDMARPADKLSKNQTVSLMCTGFIWSRYAMVIIPKNISLFAVNFFVGCTGLVQFVRIYMYEQSLEAQKKEQKALENKTD</sequence>
<keyword evidence="3 9" id="KW-0813">Transport</keyword>
<dbReference type="Proteomes" id="UP000663879">
    <property type="component" value="Unassembled WGS sequence"/>
</dbReference>